<reference evidence="1" key="1">
    <citation type="submission" date="2022-11" db="EMBL/GenBank/DDBJ databases">
        <title>Chromosomal genome sequence assembly and mating type (MAT) locus characterization of the leprose asexual lichenized fungus Lepraria neglecta (Nyl.) Erichsen.</title>
        <authorList>
            <person name="Allen J.L."/>
            <person name="Pfeffer B."/>
        </authorList>
    </citation>
    <scope>NUCLEOTIDE SEQUENCE</scope>
    <source>
        <strain evidence="1">Allen 5258</strain>
    </source>
</reference>
<dbReference type="Gene3D" id="3.30.710.10">
    <property type="entry name" value="Potassium Channel Kv1.1, Chain A"/>
    <property type="match status" value="1"/>
</dbReference>
<gene>
    <name evidence="1" type="ORF">OEA41_003812</name>
</gene>
<dbReference type="SUPFAM" id="SSF54695">
    <property type="entry name" value="POZ domain"/>
    <property type="match status" value="1"/>
</dbReference>
<dbReference type="EMBL" id="JASNWA010000008">
    <property type="protein sequence ID" value="KAK3171728.1"/>
    <property type="molecule type" value="Genomic_DNA"/>
</dbReference>
<name>A0AAD9Z945_9LECA</name>
<dbReference type="AlphaFoldDB" id="A0AAD9Z945"/>
<dbReference type="InterPro" id="IPR011333">
    <property type="entry name" value="SKP1/BTB/POZ_sf"/>
</dbReference>
<evidence type="ECO:0008006" key="3">
    <source>
        <dbReference type="Google" id="ProtNLM"/>
    </source>
</evidence>
<sequence>MCPRSKWFSADCDGEFKEAQTAKITLNDDDPFTVNRMLIYLYIRDYPDREIPVTQKPSELHGPPRPPHLRVYAHSISDKSANTTNSNASEHKSMNNIMVYAIADKYELPDLKRLAKNKLLESTNYISSNKEFAEMARAVFSTPPDHDMGLLEESSTCI</sequence>
<accession>A0AAD9Z945</accession>
<evidence type="ECO:0000313" key="2">
    <source>
        <dbReference type="Proteomes" id="UP001276659"/>
    </source>
</evidence>
<dbReference type="PANTHER" id="PTHR47843">
    <property type="entry name" value="BTB DOMAIN-CONTAINING PROTEIN-RELATED"/>
    <property type="match status" value="1"/>
</dbReference>
<organism evidence="1 2">
    <name type="scientific">Lepraria neglecta</name>
    <dbReference type="NCBI Taxonomy" id="209136"/>
    <lineage>
        <taxon>Eukaryota</taxon>
        <taxon>Fungi</taxon>
        <taxon>Dikarya</taxon>
        <taxon>Ascomycota</taxon>
        <taxon>Pezizomycotina</taxon>
        <taxon>Lecanoromycetes</taxon>
        <taxon>OSLEUM clade</taxon>
        <taxon>Lecanoromycetidae</taxon>
        <taxon>Lecanorales</taxon>
        <taxon>Lecanorineae</taxon>
        <taxon>Stereocaulaceae</taxon>
        <taxon>Lepraria</taxon>
    </lineage>
</organism>
<proteinExistence type="predicted"/>
<evidence type="ECO:0000313" key="1">
    <source>
        <dbReference type="EMBL" id="KAK3171728.1"/>
    </source>
</evidence>
<dbReference type="CDD" id="cd14733">
    <property type="entry name" value="BACK"/>
    <property type="match status" value="1"/>
</dbReference>
<protein>
    <recommendedName>
        <fullName evidence="3">BTB domain-containing protein</fullName>
    </recommendedName>
</protein>
<keyword evidence="2" id="KW-1185">Reference proteome</keyword>
<dbReference type="PANTHER" id="PTHR47843:SF5">
    <property type="entry name" value="BTB_POZ DOMAIN PROTEIN"/>
    <property type="match status" value="1"/>
</dbReference>
<comment type="caution">
    <text evidence="1">The sequence shown here is derived from an EMBL/GenBank/DDBJ whole genome shotgun (WGS) entry which is preliminary data.</text>
</comment>
<dbReference type="Proteomes" id="UP001276659">
    <property type="component" value="Unassembled WGS sequence"/>
</dbReference>